<accession>A0ABQ1H7Y2</accession>
<protein>
    <submittedName>
        <fullName evidence="1">Uncharacterized protein</fullName>
    </submittedName>
</protein>
<organism evidence="1 2">
    <name type="scientific">Sphingomonas psychrolutea</name>
    <dbReference type="NCBI Taxonomy" id="1259676"/>
    <lineage>
        <taxon>Bacteria</taxon>
        <taxon>Pseudomonadati</taxon>
        <taxon>Pseudomonadota</taxon>
        <taxon>Alphaproteobacteria</taxon>
        <taxon>Sphingomonadales</taxon>
        <taxon>Sphingomonadaceae</taxon>
        <taxon>Sphingomonas</taxon>
    </lineage>
</organism>
<dbReference type="RefSeq" id="WP_188449552.1">
    <property type="nucleotide sequence ID" value="NZ_BMDW01000028.1"/>
</dbReference>
<proteinExistence type="predicted"/>
<evidence type="ECO:0000313" key="1">
    <source>
        <dbReference type="EMBL" id="GGA60446.1"/>
    </source>
</evidence>
<sequence>MPTTLTAPKPAIAKSVAALLNRDLAEEREINDPASVARADSDLRYRVFVISVRLGAIGAR</sequence>
<comment type="caution">
    <text evidence="1">The sequence shown here is derived from an EMBL/GenBank/DDBJ whole genome shotgun (WGS) entry which is preliminary data.</text>
</comment>
<evidence type="ECO:0000313" key="2">
    <source>
        <dbReference type="Proteomes" id="UP000618591"/>
    </source>
</evidence>
<gene>
    <name evidence="1" type="ORF">GCM10011395_33540</name>
</gene>
<keyword evidence="2" id="KW-1185">Reference proteome</keyword>
<name>A0ABQ1H7Y2_9SPHN</name>
<reference evidence="2" key="1">
    <citation type="journal article" date="2019" name="Int. J. Syst. Evol. Microbiol.">
        <title>The Global Catalogue of Microorganisms (GCM) 10K type strain sequencing project: providing services to taxonomists for standard genome sequencing and annotation.</title>
        <authorList>
            <consortium name="The Broad Institute Genomics Platform"/>
            <consortium name="The Broad Institute Genome Sequencing Center for Infectious Disease"/>
            <person name="Wu L."/>
            <person name="Ma J."/>
        </authorList>
    </citation>
    <scope>NUCLEOTIDE SEQUENCE [LARGE SCALE GENOMIC DNA]</scope>
    <source>
        <strain evidence="2">CGMCC 1.10106</strain>
    </source>
</reference>
<dbReference type="EMBL" id="BMDW01000028">
    <property type="protein sequence ID" value="GGA60446.1"/>
    <property type="molecule type" value="Genomic_DNA"/>
</dbReference>
<dbReference type="Proteomes" id="UP000618591">
    <property type="component" value="Unassembled WGS sequence"/>
</dbReference>